<comment type="caution">
    <text evidence="10">The sequence shown here is derived from an EMBL/GenBank/DDBJ whole genome shotgun (WGS) entry which is preliminary data.</text>
</comment>
<reference evidence="10 11" key="1">
    <citation type="submission" date="2019-12" db="EMBL/GenBank/DDBJ databases">
        <title>Genomic-based taxomic classification of the family Erythrobacteraceae.</title>
        <authorList>
            <person name="Xu L."/>
        </authorList>
    </citation>
    <scope>NUCLEOTIDE SEQUENCE [LARGE SCALE GENOMIC DNA]</scope>
    <source>
        <strain evidence="10 11">KCTC 52763</strain>
    </source>
</reference>
<keyword evidence="5" id="KW-0862">Zinc</keyword>
<dbReference type="PANTHER" id="PTHR21666">
    <property type="entry name" value="PEPTIDASE-RELATED"/>
    <property type="match status" value="1"/>
</dbReference>
<dbReference type="Gene3D" id="2.70.70.10">
    <property type="entry name" value="Glucose Permease (Domain IIA)"/>
    <property type="match status" value="1"/>
</dbReference>
<feature type="region of interest" description="Disordered" evidence="7">
    <location>
        <begin position="34"/>
        <end position="83"/>
    </location>
</feature>
<dbReference type="CDD" id="cd12797">
    <property type="entry name" value="M23_peptidase"/>
    <property type="match status" value="1"/>
</dbReference>
<name>A0A844ZQH4_9SPHN</name>
<dbReference type="AlphaFoldDB" id="A0A844ZQH4"/>
<dbReference type="GO" id="GO:0046872">
    <property type="term" value="F:metal ion binding"/>
    <property type="evidence" value="ECO:0007669"/>
    <property type="project" value="UniProtKB-KW"/>
</dbReference>
<dbReference type="InterPro" id="IPR050570">
    <property type="entry name" value="Cell_wall_metabolism_enzyme"/>
</dbReference>
<evidence type="ECO:0000256" key="1">
    <source>
        <dbReference type="ARBA" id="ARBA00001947"/>
    </source>
</evidence>
<keyword evidence="4" id="KW-0378">Hydrolase</keyword>
<keyword evidence="8" id="KW-0812">Transmembrane</keyword>
<evidence type="ECO:0000256" key="6">
    <source>
        <dbReference type="ARBA" id="ARBA00023049"/>
    </source>
</evidence>
<feature type="domain" description="M23ase beta-sheet core" evidence="9">
    <location>
        <begin position="117"/>
        <end position="211"/>
    </location>
</feature>
<dbReference type="RefSeq" id="WP_160603588.1">
    <property type="nucleotide sequence ID" value="NZ_WTYX01000001.1"/>
</dbReference>
<accession>A0A844ZQH4</accession>
<evidence type="ECO:0000256" key="7">
    <source>
        <dbReference type="SAM" id="MobiDB-lite"/>
    </source>
</evidence>
<dbReference type="InterPro" id="IPR016047">
    <property type="entry name" value="M23ase_b-sheet_dom"/>
</dbReference>
<evidence type="ECO:0000313" key="10">
    <source>
        <dbReference type="EMBL" id="MXO90105.1"/>
    </source>
</evidence>
<gene>
    <name evidence="10" type="ORF">GRI41_04665</name>
</gene>
<keyword evidence="8" id="KW-0472">Membrane</keyword>
<dbReference type="EMBL" id="WTYX01000001">
    <property type="protein sequence ID" value="MXO90105.1"/>
    <property type="molecule type" value="Genomic_DNA"/>
</dbReference>
<evidence type="ECO:0000259" key="9">
    <source>
        <dbReference type="Pfam" id="PF01551"/>
    </source>
</evidence>
<keyword evidence="11" id="KW-1185">Reference proteome</keyword>
<evidence type="ECO:0000256" key="2">
    <source>
        <dbReference type="ARBA" id="ARBA00022670"/>
    </source>
</evidence>
<dbReference type="GO" id="GO:0004222">
    <property type="term" value="F:metalloendopeptidase activity"/>
    <property type="evidence" value="ECO:0007669"/>
    <property type="project" value="TreeGrafter"/>
</dbReference>
<dbReference type="InterPro" id="IPR011055">
    <property type="entry name" value="Dup_hybrid_motif"/>
</dbReference>
<dbReference type="SUPFAM" id="SSF51261">
    <property type="entry name" value="Duplicated hybrid motif"/>
    <property type="match status" value="1"/>
</dbReference>
<sequence>MNFVDRILTIVATATITSAVWIVAGGSLLEMADSESQLESTRPAEAAPSPTPAADAASDSEKTGESSASEPAKSLDTVAASNPDKSEAAKLMVPVLNVRPSDLTDTFADQRRHGEKLHEAIDIMAPEGTSVVAAGPGTIEKIYESDAGGKTIYVRSTDGLTIHFYAHLDEYADGLNEGQRVRRGQRLGTVGSTGNASPKAPHLHFAILRTTKDAEWWEPANAVNPYILLTQ</sequence>
<organism evidence="10 11">
    <name type="scientific">Pontixanthobacter aquaemixtae</name>
    <dbReference type="NCBI Taxonomy" id="1958940"/>
    <lineage>
        <taxon>Bacteria</taxon>
        <taxon>Pseudomonadati</taxon>
        <taxon>Pseudomonadota</taxon>
        <taxon>Alphaproteobacteria</taxon>
        <taxon>Sphingomonadales</taxon>
        <taxon>Erythrobacteraceae</taxon>
        <taxon>Pontixanthobacter</taxon>
    </lineage>
</organism>
<evidence type="ECO:0000256" key="3">
    <source>
        <dbReference type="ARBA" id="ARBA00022723"/>
    </source>
</evidence>
<feature type="transmembrane region" description="Helical" evidence="8">
    <location>
        <begin position="7"/>
        <end position="29"/>
    </location>
</feature>
<evidence type="ECO:0000256" key="5">
    <source>
        <dbReference type="ARBA" id="ARBA00022833"/>
    </source>
</evidence>
<dbReference type="Pfam" id="PF01551">
    <property type="entry name" value="Peptidase_M23"/>
    <property type="match status" value="1"/>
</dbReference>
<dbReference type="GO" id="GO:0006508">
    <property type="term" value="P:proteolysis"/>
    <property type="evidence" value="ECO:0007669"/>
    <property type="project" value="UniProtKB-KW"/>
</dbReference>
<keyword evidence="2" id="KW-0645">Protease</keyword>
<comment type="cofactor">
    <cofactor evidence="1">
        <name>Zn(2+)</name>
        <dbReference type="ChEBI" id="CHEBI:29105"/>
    </cofactor>
</comment>
<evidence type="ECO:0000256" key="8">
    <source>
        <dbReference type="SAM" id="Phobius"/>
    </source>
</evidence>
<keyword evidence="3" id="KW-0479">Metal-binding</keyword>
<protein>
    <submittedName>
        <fullName evidence="10">Peptidoglycan DD-metalloendopeptidase family protein</fullName>
    </submittedName>
</protein>
<feature type="compositionally biased region" description="Low complexity" evidence="7">
    <location>
        <begin position="39"/>
        <end position="57"/>
    </location>
</feature>
<keyword evidence="6" id="KW-0482">Metalloprotease</keyword>
<dbReference type="PANTHER" id="PTHR21666:SF288">
    <property type="entry name" value="CELL DIVISION PROTEIN YTFB"/>
    <property type="match status" value="1"/>
</dbReference>
<dbReference type="Proteomes" id="UP000442714">
    <property type="component" value="Unassembled WGS sequence"/>
</dbReference>
<evidence type="ECO:0000313" key="11">
    <source>
        <dbReference type="Proteomes" id="UP000442714"/>
    </source>
</evidence>
<proteinExistence type="predicted"/>
<dbReference type="OrthoDB" id="9800107at2"/>
<keyword evidence="8" id="KW-1133">Transmembrane helix</keyword>
<evidence type="ECO:0000256" key="4">
    <source>
        <dbReference type="ARBA" id="ARBA00022801"/>
    </source>
</evidence>